<evidence type="ECO:0000313" key="10">
    <source>
        <dbReference type="Proteomes" id="UP001275436"/>
    </source>
</evidence>
<keyword evidence="2" id="KW-0813">Transport</keyword>
<feature type="transmembrane region" description="Helical" evidence="8">
    <location>
        <begin position="53"/>
        <end position="72"/>
    </location>
</feature>
<feature type="transmembrane region" description="Helical" evidence="8">
    <location>
        <begin position="20"/>
        <end position="41"/>
    </location>
</feature>
<feature type="transmembrane region" description="Helical" evidence="8">
    <location>
        <begin position="237"/>
        <end position="260"/>
    </location>
</feature>
<keyword evidence="7 8" id="KW-0472">Membrane</keyword>
<evidence type="ECO:0000256" key="5">
    <source>
        <dbReference type="ARBA" id="ARBA00022989"/>
    </source>
</evidence>
<gene>
    <name evidence="9" type="primary">ktrD</name>
    <name evidence="9" type="ORF">MACH08_16140</name>
</gene>
<accession>A0ABQ5TL36</accession>
<evidence type="ECO:0000313" key="9">
    <source>
        <dbReference type="EMBL" id="GLO65830.1"/>
    </source>
</evidence>
<proteinExistence type="predicted"/>
<evidence type="ECO:0000256" key="2">
    <source>
        <dbReference type="ARBA" id="ARBA00022448"/>
    </source>
</evidence>
<evidence type="ECO:0000256" key="4">
    <source>
        <dbReference type="ARBA" id="ARBA00022692"/>
    </source>
</evidence>
<keyword evidence="10" id="KW-1185">Reference proteome</keyword>
<feature type="transmembrane region" description="Helical" evidence="8">
    <location>
        <begin position="196"/>
        <end position="217"/>
    </location>
</feature>
<evidence type="ECO:0000256" key="6">
    <source>
        <dbReference type="ARBA" id="ARBA00023065"/>
    </source>
</evidence>
<protein>
    <submittedName>
        <fullName evidence="9">Ktr system potassium uptake protein D</fullName>
    </submittedName>
</protein>
<keyword evidence="4 8" id="KW-0812">Transmembrane</keyword>
<evidence type="ECO:0000256" key="3">
    <source>
        <dbReference type="ARBA" id="ARBA00022475"/>
    </source>
</evidence>
<dbReference type="RefSeq" id="WP_077596359.1">
    <property type="nucleotide sequence ID" value="NZ_BSKO01000001.1"/>
</dbReference>
<keyword evidence="6" id="KW-0406">Ion transport</keyword>
<dbReference type="Pfam" id="PF02386">
    <property type="entry name" value="TrkH"/>
    <property type="match status" value="1"/>
</dbReference>
<keyword evidence="5 8" id="KW-1133">Transmembrane helix</keyword>
<comment type="caution">
    <text evidence="9">The sequence shown here is derived from an EMBL/GenBank/DDBJ whole genome shotgun (WGS) entry which is preliminary data.</text>
</comment>
<dbReference type="PANTHER" id="PTHR32024:SF4">
    <property type="entry name" value="KTR SYSTEM POTASSIUM UPTAKE PROTEIN D"/>
    <property type="match status" value="1"/>
</dbReference>
<feature type="transmembrane region" description="Helical" evidence="8">
    <location>
        <begin position="360"/>
        <end position="381"/>
    </location>
</feature>
<organism evidence="9 10">
    <name type="scientific">Oceanobacillus kimchii</name>
    <dbReference type="NCBI Taxonomy" id="746691"/>
    <lineage>
        <taxon>Bacteria</taxon>
        <taxon>Bacillati</taxon>
        <taxon>Bacillota</taxon>
        <taxon>Bacilli</taxon>
        <taxon>Bacillales</taxon>
        <taxon>Bacillaceae</taxon>
        <taxon>Oceanobacillus</taxon>
    </lineage>
</organism>
<feature type="transmembrane region" description="Helical" evidence="8">
    <location>
        <begin position="416"/>
        <end position="436"/>
    </location>
</feature>
<feature type="transmembrane region" description="Helical" evidence="8">
    <location>
        <begin position="135"/>
        <end position="156"/>
    </location>
</feature>
<dbReference type="Proteomes" id="UP001275436">
    <property type="component" value="Unassembled WGS sequence"/>
</dbReference>
<sequence>MFKKSKYQRNILNQLSPVQLLLLFYGIAVVFSTILLSLPIAHKPDVSIPFIDIMFTAVSAISVTGLSTITIVDSFSTTGIIFLAIIMQLGAVGIMAIGTLIWLVLGKRIGFKERSMIMTDQNQTHFDGMVRLIKGIIYVLLIIELIGFLILGTYFLQYFPTAKEAYLQGFFGTISAISNGGFDITGQSLILFKDDYFVQFINILLIIFGAIGFPVLIELKEYLFRKRTEKNLFHFSLFTKVTTFTFFVLIVIGALGIYLLDMNAFFKDLTWHESLFYAFFQSVTTRSGGLATMDVSLLTETNQLFMSGLMFIGASPSSAGGGIRTTTFALAIIFVFTYIRGGNSVRIFNREVYNEDLIKAVSITLFAITLVIFSTLILTAIEPFSLEEIIFEVTSAFGTVGLSLGITSELSNISKVLIMLLMFIGRIGIVTFLLIFKRKKKKAKYHFPKERIIIG</sequence>
<feature type="transmembrane region" description="Helical" evidence="8">
    <location>
        <begin position="78"/>
        <end position="105"/>
    </location>
</feature>
<feature type="transmembrane region" description="Helical" evidence="8">
    <location>
        <begin position="319"/>
        <end position="339"/>
    </location>
</feature>
<keyword evidence="3" id="KW-1003">Cell membrane</keyword>
<dbReference type="InterPro" id="IPR003445">
    <property type="entry name" value="Cat_transpt"/>
</dbReference>
<evidence type="ECO:0000256" key="8">
    <source>
        <dbReference type="SAM" id="Phobius"/>
    </source>
</evidence>
<comment type="subcellular location">
    <subcellularLocation>
        <location evidence="1">Cell membrane</location>
        <topology evidence="1">Multi-pass membrane protein</topology>
    </subcellularLocation>
</comment>
<name>A0ABQ5TL36_9BACI</name>
<evidence type="ECO:0000256" key="1">
    <source>
        <dbReference type="ARBA" id="ARBA00004651"/>
    </source>
</evidence>
<evidence type="ECO:0000256" key="7">
    <source>
        <dbReference type="ARBA" id="ARBA00023136"/>
    </source>
</evidence>
<reference evidence="9 10" key="1">
    <citation type="submission" date="2023-02" db="EMBL/GenBank/DDBJ databases">
        <title>Oceanobacillus kimchii IFOP_LL358 isolated form Alexandrium catenella lab strain.</title>
        <authorList>
            <person name="Gajardo G."/>
            <person name="Ueki S."/>
            <person name="Maruyama F."/>
        </authorList>
    </citation>
    <scope>NUCLEOTIDE SEQUENCE [LARGE SCALE GENOMIC DNA]</scope>
    <source>
        <strain evidence="9 10">IFOP_LL358</strain>
    </source>
</reference>
<dbReference type="EMBL" id="BSKO01000001">
    <property type="protein sequence ID" value="GLO65830.1"/>
    <property type="molecule type" value="Genomic_DNA"/>
</dbReference>
<dbReference type="PANTHER" id="PTHR32024">
    <property type="entry name" value="TRK SYSTEM POTASSIUM UPTAKE PROTEIN TRKG-RELATED"/>
    <property type="match status" value="1"/>
</dbReference>